<evidence type="ECO:0000313" key="1">
    <source>
        <dbReference type="EMBL" id="KGO96513.1"/>
    </source>
</evidence>
<comment type="caution">
    <text evidence="1">The sequence shown here is derived from an EMBL/GenBank/DDBJ whole genome shotgun (WGS) entry which is preliminary data.</text>
</comment>
<sequence>MFTALSLICTKLLLSSKVNEPPETVTPFVIIRLFSELMTTVPEFTWQEHPAKSEVEEKSPLNTISSVPVGADPLDHAVPSQVFVSMDLIAALADAKEVHEPELAVTVYVPAGAVTFAPILVAPAGDIV</sequence>
<evidence type="ECO:0000313" key="2">
    <source>
        <dbReference type="Proteomes" id="UP000030149"/>
    </source>
</evidence>
<dbReference type="AlphaFoldDB" id="A0A0A2MYI7"/>
<reference evidence="2" key="1">
    <citation type="submission" date="2013-09" db="EMBL/GenBank/DDBJ databases">
        <authorList>
            <person name="Zeng Z."/>
            <person name="Chen C."/>
        </authorList>
    </citation>
    <scope>NUCLEOTIDE SEQUENCE [LARGE SCALE GENOMIC DNA]</scope>
    <source>
        <strain evidence="2">DK69</strain>
    </source>
</reference>
<dbReference type="EMBL" id="JRLZ01000004">
    <property type="protein sequence ID" value="KGO96513.1"/>
    <property type="molecule type" value="Genomic_DNA"/>
</dbReference>
<name>A0A0A2MYI7_9FLAO</name>
<keyword evidence="2" id="KW-1185">Reference proteome</keyword>
<reference evidence="1 2" key="2">
    <citation type="journal article" date="2015" name="Stand. Genomic Sci.">
        <title>High quality draft genomic sequence of Flavobacterium enshiense DK69(T) and comparison among Flavobacterium genomes.</title>
        <authorList>
            <person name="Zeng Z."/>
            <person name="Chen C."/>
            <person name="Du H."/>
            <person name="Wang G."/>
            <person name="Li M."/>
        </authorList>
    </citation>
    <scope>NUCLEOTIDE SEQUENCE [LARGE SCALE GENOMIC DNA]</scope>
    <source>
        <strain evidence="1 2">DK69</strain>
    </source>
</reference>
<accession>A0A0A2MYI7</accession>
<organism evidence="1 2">
    <name type="scientific">Flavobacterium enshiense DK69</name>
    <dbReference type="NCBI Taxonomy" id="1107311"/>
    <lineage>
        <taxon>Bacteria</taxon>
        <taxon>Pseudomonadati</taxon>
        <taxon>Bacteroidota</taxon>
        <taxon>Flavobacteriia</taxon>
        <taxon>Flavobacteriales</taxon>
        <taxon>Flavobacteriaceae</taxon>
        <taxon>Flavobacterium</taxon>
    </lineage>
</organism>
<dbReference type="Proteomes" id="UP000030149">
    <property type="component" value="Unassembled WGS sequence"/>
</dbReference>
<dbReference type="STRING" id="1107311.Q767_06335"/>
<gene>
    <name evidence="1" type="ORF">Q767_06335</name>
</gene>
<protein>
    <submittedName>
        <fullName evidence="1">Uncharacterized protein</fullName>
    </submittedName>
</protein>
<proteinExistence type="predicted"/>